<organism evidence="3 4">
    <name type="scientific">Aureibaculum flavum</name>
    <dbReference type="NCBI Taxonomy" id="2795986"/>
    <lineage>
        <taxon>Bacteria</taxon>
        <taxon>Pseudomonadati</taxon>
        <taxon>Bacteroidota</taxon>
        <taxon>Flavobacteriia</taxon>
        <taxon>Flavobacteriales</taxon>
        <taxon>Flavobacteriaceae</taxon>
        <taxon>Aureibaculum</taxon>
    </lineage>
</organism>
<keyword evidence="4" id="KW-1185">Reference proteome</keyword>
<dbReference type="Pfam" id="PF12870">
    <property type="entry name" value="DUF4878"/>
    <property type="match status" value="1"/>
</dbReference>
<evidence type="ECO:0000313" key="4">
    <source>
        <dbReference type="Proteomes" id="UP000623301"/>
    </source>
</evidence>
<feature type="domain" description="DUF4878" evidence="2">
    <location>
        <begin position="15"/>
        <end position="112"/>
    </location>
</feature>
<reference evidence="3 4" key="1">
    <citation type="submission" date="2020-12" db="EMBL/GenBank/DDBJ databases">
        <title>Aureibaculum luteum sp. nov. and Aureibaculum flavum sp. nov., novel members of the family Flavobacteriaceae isolated from Antarctic intertidal sediments.</title>
        <authorList>
            <person name="He X."/>
            <person name="Zhang X."/>
        </authorList>
    </citation>
    <scope>NUCLEOTIDE SEQUENCE [LARGE SCALE GENOMIC DNA]</scope>
    <source>
        <strain evidence="3 4">A20</strain>
    </source>
</reference>
<gene>
    <name evidence="3" type="ORF">JBL43_00975</name>
</gene>
<comment type="caution">
    <text evidence="3">The sequence shown here is derived from an EMBL/GenBank/DDBJ whole genome shotgun (WGS) entry which is preliminary data.</text>
</comment>
<accession>A0ABS0WLG8</accession>
<evidence type="ECO:0000256" key="1">
    <source>
        <dbReference type="SAM" id="SignalP"/>
    </source>
</evidence>
<dbReference type="EMBL" id="JAEHFJ010000001">
    <property type="protein sequence ID" value="MBJ2172789.1"/>
    <property type="molecule type" value="Genomic_DNA"/>
</dbReference>
<dbReference type="Proteomes" id="UP000623301">
    <property type="component" value="Unassembled WGS sequence"/>
</dbReference>
<feature type="signal peptide" evidence="1">
    <location>
        <begin position="1"/>
        <end position="24"/>
    </location>
</feature>
<evidence type="ECO:0000259" key="2">
    <source>
        <dbReference type="Pfam" id="PF12870"/>
    </source>
</evidence>
<dbReference type="Gene3D" id="3.10.450.50">
    <property type="match status" value="1"/>
</dbReference>
<dbReference type="PROSITE" id="PS51257">
    <property type="entry name" value="PROKAR_LIPOPROTEIN"/>
    <property type="match status" value="1"/>
</dbReference>
<dbReference type="InterPro" id="IPR024267">
    <property type="entry name" value="DUF4878"/>
</dbReference>
<proteinExistence type="predicted"/>
<keyword evidence="1" id="KW-0732">Signal</keyword>
<sequence>MKKIISISFLFLLIACSSSGPGNATKNFLENMAHGKLEEAKKYATEPTGKMLDFAMSLGSNTSIEPDLEVEIIKDSIVGKKAWVTFIAHVGEGKIEKEETIELVELDGKWLVHMDTKK</sequence>
<name>A0ABS0WLG8_9FLAO</name>
<feature type="chain" id="PRO_5046658657" evidence="1">
    <location>
        <begin position="25"/>
        <end position="118"/>
    </location>
</feature>
<protein>
    <submittedName>
        <fullName evidence="3">DUF4878 domain-containing protein</fullName>
    </submittedName>
</protein>
<evidence type="ECO:0000313" key="3">
    <source>
        <dbReference type="EMBL" id="MBJ2172789.1"/>
    </source>
</evidence>
<dbReference type="RefSeq" id="WP_198839626.1">
    <property type="nucleotide sequence ID" value="NZ_JAEHFJ010000001.1"/>
</dbReference>